<dbReference type="SUPFAM" id="SSF52980">
    <property type="entry name" value="Restriction endonuclease-like"/>
    <property type="match status" value="1"/>
</dbReference>
<dbReference type="CDD" id="cd20736">
    <property type="entry name" value="PoNe_Nuclease"/>
    <property type="match status" value="1"/>
</dbReference>
<organism evidence="3 4">
    <name type="scientific">Microbulbifer salipaludis</name>
    <dbReference type="NCBI Taxonomy" id="187980"/>
    <lineage>
        <taxon>Bacteria</taxon>
        <taxon>Pseudomonadati</taxon>
        <taxon>Pseudomonadota</taxon>
        <taxon>Gammaproteobacteria</taxon>
        <taxon>Cellvibrionales</taxon>
        <taxon>Microbulbiferaceae</taxon>
        <taxon>Microbulbifer</taxon>
    </lineage>
</organism>
<proteinExistence type="inferred from homology"/>
<dbReference type="HAMAP" id="MF_00048">
    <property type="entry name" value="UPF0102"/>
    <property type="match status" value="1"/>
</dbReference>
<gene>
    <name evidence="3" type="ORF">JF535_07935</name>
</gene>
<sequence length="120" mass="13659">MDTTDVGNQMEAVAERHLKDAGLRIVERNFRGRFGEIDLIARDGRTLVFVEVRYRRSRRFGGAGVSVDFRKQRKLLATASGYLQYRKLDCPCRFDVITIEQSNSGGTSLNIDWIINAFGQ</sequence>
<dbReference type="InterPro" id="IPR011856">
    <property type="entry name" value="tRNA_endonuc-like_dom_sf"/>
</dbReference>
<protein>
    <recommendedName>
        <fullName evidence="2">UPF0102 protein JF535_07935</fullName>
    </recommendedName>
</protein>
<dbReference type="EMBL" id="JAEKJR010000002">
    <property type="protein sequence ID" value="MBN8430780.1"/>
    <property type="molecule type" value="Genomic_DNA"/>
</dbReference>
<dbReference type="Gene3D" id="3.40.1350.10">
    <property type="match status" value="1"/>
</dbReference>
<evidence type="ECO:0000256" key="2">
    <source>
        <dbReference type="HAMAP-Rule" id="MF_00048"/>
    </source>
</evidence>
<name>A0ABS3E650_9GAMM</name>
<dbReference type="PANTHER" id="PTHR34039">
    <property type="entry name" value="UPF0102 PROTEIN YRAN"/>
    <property type="match status" value="1"/>
</dbReference>
<keyword evidence="4" id="KW-1185">Reference proteome</keyword>
<dbReference type="InterPro" id="IPR011335">
    <property type="entry name" value="Restrct_endonuc-II-like"/>
</dbReference>
<dbReference type="Proteomes" id="UP000664293">
    <property type="component" value="Unassembled WGS sequence"/>
</dbReference>
<evidence type="ECO:0000313" key="4">
    <source>
        <dbReference type="Proteomes" id="UP000664293"/>
    </source>
</evidence>
<comment type="similarity">
    <text evidence="1 2">Belongs to the UPF0102 family.</text>
</comment>
<dbReference type="PANTHER" id="PTHR34039:SF1">
    <property type="entry name" value="UPF0102 PROTEIN YRAN"/>
    <property type="match status" value="1"/>
</dbReference>
<dbReference type="NCBIfam" id="NF009150">
    <property type="entry name" value="PRK12497.1-3"/>
    <property type="match status" value="1"/>
</dbReference>
<reference evidence="3 4" key="1">
    <citation type="submission" date="2020-12" db="EMBL/GenBank/DDBJ databases">
        <title>Oil enriched cultivation method for isolating marine PHA-producing bacteria.</title>
        <authorList>
            <person name="Zheng W."/>
            <person name="Yu S."/>
            <person name="Huang Y."/>
        </authorList>
    </citation>
    <scope>NUCLEOTIDE SEQUENCE [LARGE SCALE GENOMIC DNA]</scope>
    <source>
        <strain evidence="3 4">SN0-2</strain>
    </source>
</reference>
<dbReference type="Pfam" id="PF02021">
    <property type="entry name" value="UPF0102"/>
    <property type="match status" value="1"/>
</dbReference>
<dbReference type="NCBIfam" id="TIGR00252">
    <property type="entry name" value="YraN family protein"/>
    <property type="match status" value="1"/>
</dbReference>
<dbReference type="InterPro" id="IPR003509">
    <property type="entry name" value="UPF0102_YraN-like"/>
</dbReference>
<accession>A0ABS3E650</accession>
<comment type="caution">
    <text evidence="3">The sequence shown here is derived from an EMBL/GenBank/DDBJ whole genome shotgun (WGS) entry which is preliminary data.</text>
</comment>
<evidence type="ECO:0000313" key="3">
    <source>
        <dbReference type="EMBL" id="MBN8430780.1"/>
    </source>
</evidence>
<evidence type="ECO:0000256" key="1">
    <source>
        <dbReference type="ARBA" id="ARBA00006738"/>
    </source>
</evidence>